<feature type="transmembrane region" description="Helical" evidence="6">
    <location>
        <begin position="258"/>
        <end position="276"/>
    </location>
</feature>
<feature type="transmembrane region" description="Helical" evidence="6">
    <location>
        <begin position="186"/>
        <end position="204"/>
    </location>
</feature>
<sequence length="581" mass="63123">MRRKRHQGRMRTLYSSLDGHESNLIASANTIGTCLETPTILAPDRRCRSQEGDYKIPWTGCSDISDMERRFRIHKALFVLRSPPSMSSPDASITGRPAHSLFSRKPITEIDEHKGELKRALNAWHMIALGIGVIIGAGLFSLTGLAAGDYAGPAVVISFMIAAIGCGLAGCCYSELASMIPVAGSAYTYAYATLGELVGWIIGWDLVLEYAVGAATVASSWTSYFKVLLAQFGLALPPRLTASPFSIVELADHSHVHGLINLPAFIVVVAVSVVLMRGVTGSAWLNAVIVMLKLTIVVLVIVLGASYVNTANYVPFIPENTGEFGHFGLSGVMRGAAVIFFSYVGFDAVSTAAQEAYNPQRDVPLGILGSLVICAILYVGFGLVLTGIVNYQELGVMVDKMAPISTAISRTPYEWLKSAIYVGILCGYTTVVLVLLMGQSRVFYSMASDGLLPAIFARVHPQWRTPWLSNLLFMVFAGVMAAFVPGSWLGEATSIGTLLAFILVCIGVMVLRRTDPDRPRRFRTPFVPFVPLVGILFCGAMMLSLDIWTWVRLIVWLIIGLVVFFSYSRKRSLLARQAAMN</sequence>
<feature type="transmembrane region" description="Helical" evidence="6">
    <location>
        <begin position="467"/>
        <end position="488"/>
    </location>
</feature>
<evidence type="ECO:0000256" key="3">
    <source>
        <dbReference type="ARBA" id="ARBA00022692"/>
    </source>
</evidence>
<reference evidence="8" key="1">
    <citation type="submission" date="2012-06" db="EMBL/GenBank/DDBJ databases">
        <title>Genome analysis of multiple Granulibacter bethesdensis isolates demonstrates substantial genome diversity.</title>
        <authorList>
            <person name="Greenberg D.E."/>
            <person name="Porcella S.F."/>
            <person name="Zarember K."/>
            <person name="Zelazny A.M."/>
            <person name="Bruno D."/>
            <person name="Martens C."/>
            <person name="Barbian K.D."/>
            <person name="Jaske E."/>
            <person name="Holland S.M."/>
        </authorList>
    </citation>
    <scope>NUCLEOTIDE SEQUENCE [LARGE SCALE GENOMIC DNA]</scope>
    <source>
        <strain evidence="8">CGDNIH3</strain>
    </source>
</reference>
<dbReference type="GO" id="GO:0015171">
    <property type="term" value="F:amino acid transmembrane transporter activity"/>
    <property type="evidence" value="ECO:0007669"/>
    <property type="project" value="TreeGrafter"/>
</dbReference>
<feature type="transmembrane region" description="Helical" evidence="6">
    <location>
        <begin position="154"/>
        <end position="174"/>
    </location>
</feature>
<dbReference type="KEGG" id="gbc:GbCGDNIH3_1009"/>
<dbReference type="EMBL" id="CP003181">
    <property type="protein sequence ID" value="AHJ62844.1"/>
    <property type="molecule type" value="Genomic_DNA"/>
</dbReference>
<feature type="transmembrane region" description="Helical" evidence="6">
    <location>
        <begin position="367"/>
        <end position="391"/>
    </location>
</feature>
<evidence type="ECO:0000256" key="4">
    <source>
        <dbReference type="ARBA" id="ARBA00022989"/>
    </source>
</evidence>
<evidence type="ECO:0000256" key="5">
    <source>
        <dbReference type="ARBA" id="ARBA00023136"/>
    </source>
</evidence>
<feature type="transmembrane region" description="Helical" evidence="6">
    <location>
        <begin position="494"/>
        <end position="512"/>
    </location>
</feature>
<dbReference type="Gene3D" id="1.20.1740.10">
    <property type="entry name" value="Amino acid/polyamine transporter I"/>
    <property type="match status" value="1"/>
</dbReference>
<keyword evidence="4 6" id="KW-1133">Transmembrane helix</keyword>
<evidence type="ECO:0000256" key="1">
    <source>
        <dbReference type="ARBA" id="ARBA00004141"/>
    </source>
</evidence>
<feature type="transmembrane region" description="Helical" evidence="6">
    <location>
        <begin position="549"/>
        <end position="567"/>
    </location>
</feature>
<evidence type="ECO:0000313" key="7">
    <source>
        <dbReference type="EMBL" id="AHJ62844.1"/>
    </source>
</evidence>
<feature type="transmembrane region" description="Helical" evidence="6">
    <location>
        <begin position="327"/>
        <end position="346"/>
    </location>
</feature>
<dbReference type="PANTHER" id="PTHR43243:SF4">
    <property type="entry name" value="CATIONIC AMINO ACID TRANSPORTER 4"/>
    <property type="match status" value="1"/>
</dbReference>
<feature type="transmembrane region" description="Helical" evidence="6">
    <location>
        <begin position="524"/>
        <end position="543"/>
    </location>
</feature>
<keyword evidence="2" id="KW-0813">Transport</keyword>
<evidence type="ECO:0000313" key="8">
    <source>
        <dbReference type="Proteomes" id="UP000019438"/>
    </source>
</evidence>
<feature type="transmembrane region" description="Helical" evidence="6">
    <location>
        <begin position="283"/>
        <end position="307"/>
    </location>
</feature>
<protein>
    <submittedName>
        <fullName evidence="7">Amino acid permease</fullName>
    </submittedName>
</protein>
<dbReference type="GO" id="GO:0016020">
    <property type="term" value="C:membrane"/>
    <property type="evidence" value="ECO:0007669"/>
    <property type="project" value="UniProtKB-SubCell"/>
</dbReference>
<accession>A0AAN0VFS4</accession>
<keyword evidence="5 6" id="KW-0472">Membrane</keyword>
<dbReference type="Proteomes" id="UP000019438">
    <property type="component" value="Chromosome"/>
</dbReference>
<dbReference type="PANTHER" id="PTHR43243">
    <property type="entry name" value="INNER MEMBRANE TRANSPORTER YGJI-RELATED"/>
    <property type="match status" value="1"/>
</dbReference>
<proteinExistence type="predicted"/>
<name>A0AAN0VFS4_9PROT</name>
<gene>
    <name evidence="7" type="ORF">GbCGDNIH3_1009</name>
</gene>
<comment type="subcellular location">
    <subcellularLocation>
        <location evidence="1">Membrane</location>
        <topology evidence="1">Multi-pass membrane protein</topology>
    </subcellularLocation>
</comment>
<dbReference type="Pfam" id="PF13520">
    <property type="entry name" value="AA_permease_2"/>
    <property type="match status" value="1"/>
</dbReference>
<evidence type="ECO:0000256" key="2">
    <source>
        <dbReference type="ARBA" id="ARBA00022448"/>
    </source>
</evidence>
<feature type="transmembrane region" description="Helical" evidence="6">
    <location>
        <begin position="123"/>
        <end position="148"/>
    </location>
</feature>
<dbReference type="AlphaFoldDB" id="A0AAN0VFS4"/>
<feature type="transmembrane region" description="Helical" evidence="6">
    <location>
        <begin position="419"/>
        <end position="438"/>
    </location>
</feature>
<dbReference type="InterPro" id="IPR002293">
    <property type="entry name" value="AA/rel_permease1"/>
</dbReference>
<evidence type="ECO:0000256" key="6">
    <source>
        <dbReference type="SAM" id="Phobius"/>
    </source>
</evidence>
<keyword evidence="3 6" id="KW-0812">Transmembrane</keyword>
<organism evidence="7 8">
    <name type="scientific">Granulibacter bethesdensis</name>
    <dbReference type="NCBI Taxonomy" id="364410"/>
    <lineage>
        <taxon>Bacteria</taxon>
        <taxon>Pseudomonadati</taxon>
        <taxon>Pseudomonadota</taxon>
        <taxon>Alphaproteobacteria</taxon>
        <taxon>Acetobacterales</taxon>
        <taxon>Acetobacteraceae</taxon>
        <taxon>Granulibacter</taxon>
    </lineage>
</organism>